<dbReference type="GO" id="GO:0009245">
    <property type="term" value="P:lipid A biosynthetic process"/>
    <property type="evidence" value="ECO:0007669"/>
    <property type="project" value="UniProtKB-UniRule"/>
</dbReference>
<dbReference type="Gene3D" id="2.160.10.10">
    <property type="entry name" value="Hexapeptide repeat proteins"/>
    <property type="match status" value="1"/>
</dbReference>
<protein>
    <recommendedName>
        <fullName evidence="7">UDP-3-O-acylglucosamine N-acyltransferase</fullName>
        <ecNumber evidence="7">2.3.1.191</ecNumber>
    </recommendedName>
</protein>
<dbReference type="Gene3D" id="3.40.1390.10">
    <property type="entry name" value="MurE/MurF, N-terminal domain"/>
    <property type="match status" value="1"/>
</dbReference>
<evidence type="ECO:0000256" key="3">
    <source>
        <dbReference type="ARBA" id="ARBA00022679"/>
    </source>
</evidence>
<dbReference type="AlphaFoldDB" id="A0AB39KTL8"/>
<evidence type="ECO:0000256" key="6">
    <source>
        <dbReference type="ARBA" id="ARBA00023315"/>
    </source>
</evidence>
<dbReference type="Pfam" id="PF04613">
    <property type="entry name" value="LpxD"/>
    <property type="match status" value="1"/>
</dbReference>
<accession>A0AB39KTL8</accession>
<dbReference type="InterPro" id="IPR007691">
    <property type="entry name" value="LpxD"/>
</dbReference>
<evidence type="ECO:0000256" key="1">
    <source>
        <dbReference type="ARBA" id="ARBA00022516"/>
    </source>
</evidence>
<reference evidence="9" key="1">
    <citation type="submission" date="2024-06" db="EMBL/GenBank/DDBJ databases">
        <title>Caulobacter inopinatus, sp. nov.</title>
        <authorList>
            <person name="Donachie S.P."/>
        </authorList>
    </citation>
    <scope>NUCLEOTIDE SEQUENCE</scope>
    <source>
        <strain evidence="9">73W</strain>
    </source>
</reference>
<dbReference type="PROSITE" id="PS00101">
    <property type="entry name" value="HEXAPEP_TRANSFERASES"/>
    <property type="match status" value="1"/>
</dbReference>
<keyword evidence="4 7" id="KW-0677">Repeat</keyword>
<evidence type="ECO:0000256" key="4">
    <source>
        <dbReference type="ARBA" id="ARBA00022737"/>
    </source>
</evidence>
<dbReference type="GO" id="GO:0016410">
    <property type="term" value="F:N-acyltransferase activity"/>
    <property type="evidence" value="ECO:0007669"/>
    <property type="project" value="InterPro"/>
</dbReference>
<feature type="domain" description="UDP-3-O-[3-hydroxymyristoyl] glucosamine N-acyltransferase non-repeat region" evidence="8">
    <location>
        <begin position="33"/>
        <end position="100"/>
    </location>
</feature>
<keyword evidence="6 7" id="KW-0012">Acyltransferase</keyword>
<dbReference type="InterPro" id="IPR018357">
    <property type="entry name" value="Hexapep_transf_CS"/>
</dbReference>
<dbReference type="EC" id="2.3.1.191" evidence="7"/>
<keyword evidence="2 7" id="KW-0441">Lipid A biosynthesis</keyword>
<dbReference type="InterPro" id="IPR011004">
    <property type="entry name" value="Trimer_LpxA-like_sf"/>
</dbReference>
<keyword evidence="5 7" id="KW-0443">Lipid metabolism</keyword>
<dbReference type="InterPro" id="IPR001451">
    <property type="entry name" value="Hexapep"/>
</dbReference>
<dbReference type="PANTHER" id="PTHR43378:SF2">
    <property type="entry name" value="UDP-3-O-ACYLGLUCOSAMINE N-ACYLTRANSFERASE 1, MITOCHONDRIAL-RELATED"/>
    <property type="match status" value="1"/>
</dbReference>
<dbReference type="InterPro" id="IPR020573">
    <property type="entry name" value="UDP_GlcNAc_AcTrfase_non-rep"/>
</dbReference>
<keyword evidence="1 7" id="KW-0444">Lipid biosynthesis</keyword>
<dbReference type="NCBIfam" id="TIGR01853">
    <property type="entry name" value="lipid_A_lpxD"/>
    <property type="match status" value="1"/>
</dbReference>
<feature type="active site" description="Proton acceptor" evidence="7">
    <location>
        <position position="248"/>
    </location>
</feature>
<evidence type="ECO:0000259" key="8">
    <source>
        <dbReference type="Pfam" id="PF04613"/>
    </source>
</evidence>
<dbReference type="GO" id="GO:0016020">
    <property type="term" value="C:membrane"/>
    <property type="evidence" value="ECO:0007669"/>
    <property type="project" value="GOC"/>
</dbReference>
<evidence type="ECO:0000256" key="5">
    <source>
        <dbReference type="ARBA" id="ARBA00023098"/>
    </source>
</evidence>
<keyword evidence="3 7" id="KW-0808">Transferase</keyword>
<dbReference type="RefSeq" id="WP_369059658.1">
    <property type="nucleotide sequence ID" value="NZ_CP158375.1"/>
</dbReference>
<organism evidence="9">
    <name type="scientific">Caulobacter sp. 73W</name>
    <dbReference type="NCBI Taxonomy" id="3161137"/>
    <lineage>
        <taxon>Bacteria</taxon>
        <taxon>Pseudomonadati</taxon>
        <taxon>Pseudomonadota</taxon>
        <taxon>Alphaproteobacteria</taxon>
        <taxon>Caulobacterales</taxon>
        <taxon>Caulobacteraceae</taxon>
        <taxon>Caulobacter</taxon>
    </lineage>
</organism>
<comment type="catalytic activity">
    <reaction evidence="7">
        <text>a UDP-3-O-[(3R)-3-hydroxyacyl]-alpha-D-glucosamine + a (3R)-hydroxyacyl-[ACP] = a UDP-2-N,3-O-bis[(3R)-3-hydroxyacyl]-alpha-D-glucosamine + holo-[ACP] + H(+)</text>
        <dbReference type="Rhea" id="RHEA:53836"/>
        <dbReference type="Rhea" id="RHEA-COMP:9685"/>
        <dbReference type="Rhea" id="RHEA-COMP:9945"/>
        <dbReference type="ChEBI" id="CHEBI:15378"/>
        <dbReference type="ChEBI" id="CHEBI:64479"/>
        <dbReference type="ChEBI" id="CHEBI:78827"/>
        <dbReference type="ChEBI" id="CHEBI:137740"/>
        <dbReference type="ChEBI" id="CHEBI:137748"/>
        <dbReference type="EC" id="2.3.1.191"/>
    </reaction>
</comment>
<comment type="function">
    <text evidence="7">Catalyzes the N-acylation of UDP-3-O-acylglucosamine using 3-hydroxyacyl-ACP as the acyl donor. Is involved in the biosynthesis of lipid A, a phosphorylated glycolipid that anchors the lipopolysaccharide to the outer membrane of the cell.</text>
</comment>
<evidence type="ECO:0000256" key="2">
    <source>
        <dbReference type="ARBA" id="ARBA00022556"/>
    </source>
</evidence>
<dbReference type="HAMAP" id="MF_00523">
    <property type="entry name" value="LpxD"/>
    <property type="match status" value="1"/>
</dbReference>
<dbReference type="Pfam" id="PF00132">
    <property type="entry name" value="Hexapep"/>
    <property type="match status" value="2"/>
</dbReference>
<dbReference type="GO" id="GO:0103118">
    <property type="term" value="F:UDP-3-O-[(3R)-3-hydroxyacyl]-glucosamine N-acyltransferase activity"/>
    <property type="evidence" value="ECO:0007669"/>
    <property type="project" value="UniProtKB-EC"/>
</dbReference>
<comment type="subunit">
    <text evidence="7">Homotrimer.</text>
</comment>
<name>A0AB39KTL8_9CAUL</name>
<dbReference type="CDD" id="cd03352">
    <property type="entry name" value="LbH_LpxD"/>
    <property type="match status" value="1"/>
</dbReference>
<dbReference type="EMBL" id="CP158375">
    <property type="protein sequence ID" value="XDO96821.1"/>
    <property type="molecule type" value="Genomic_DNA"/>
</dbReference>
<dbReference type="NCBIfam" id="NF002060">
    <property type="entry name" value="PRK00892.1"/>
    <property type="match status" value="1"/>
</dbReference>
<proteinExistence type="inferred from homology"/>
<dbReference type="PANTHER" id="PTHR43378">
    <property type="entry name" value="UDP-3-O-ACYLGLUCOSAMINE N-ACYLTRANSFERASE"/>
    <property type="match status" value="1"/>
</dbReference>
<evidence type="ECO:0000313" key="9">
    <source>
        <dbReference type="EMBL" id="XDO96821.1"/>
    </source>
</evidence>
<gene>
    <name evidence="7 9" type="primary">lpxD</name>
    <name evidence="9" type="ORF">ABOZ73_19000</name>
</gene>
<dbReference type="SUPFAM" id="SSF51161">
    <property type="entry name" value="Trimeric LpxA-like enzymes"/>
    <property type="match status" value="1"/>
</dbReference>
<evidence type="ECO:0000256" key="7">
    <source>
        <dbReference type="HAMAP-Rule" id="MF_00523"/>
    </source>
</evidence>
<comment type="similarity">
    <text evidence="7">Belongs to the transferase hexapeptide repeat family. LpxD subfamily.</text>
</comment>
<sequence>MPDPRFYQDLGPAKLSELASLTGGQLLSSEAGDIEIRAAAPLGRADAAGIGFFSDKRYVADLKATKAGACFVTQAMAGEVPEGCAAVVVDRPQVAWAAAASRLYRAKTFEAGAPAIHPTAKLEECVEVAPGAVIGAEAQIGRGTRIGPGAVIGPGVAIGRDCEIGARTVIGFALIGDRVRIYAGVVIGEPGFGAAVSAAGIIDLPQLGRVLLQDNVTVGANTCIDRGAYDDTVVGENTKIDNLVHIAHNVRIGRNCVLAGYTGISGSTVVGDGVSMGGQAGVADHLVIGDGARIGAGAGVMKNVPAGETWGGFPAQPIRQWLRETAWLGRMASSRKGGVE</sequence>
<comment type="pathway">
    <text evidence="7">Bacterial outer membrane biogenesis; LPS lipid A biosynthesis.</text>
</comment>